<reference evidence="2" key="2">
    <citation type="submission" date="2020-11" db="EMBL/GenBank/DDBJ databases">
        <authorList>
            <person name="McCartney M.A."/>
            <person name="Auch B."/>
            <person name="Kono T."/>
            <person name="Mallez S."/>
            <person name="Becker A."/>
            <person name="Gohl D.M."/>
            <person name="Silverstein K.A.T."/>
            <person name="Koren S."/>
            <person name="Bechman K.B."/>
            <person name="Herman A."/>
            <person name="Abrahante J.E."/>
            <person name="Garbe J."/>
        </authorList>
    </citation>
    <scope>NUCLEOTIDE SEQUENCE</scope>
    <source>
        <strain evidence="2">Duluth1</strain>
        <tissue evidence="2">Whole animal</tissue>
    </source>
</reference>
<organism evidence="2 3">
    <name type="scientific">Dreissena polymorpha</name>
    <name type="common">Zebra mussel</name>
    <name type="synonym">Mytilus polymorpha</name>
    <dbReference type="NCBI Taxonomy" id="45954"/>
    <lineage>
        <taxon>Eukaryota</taxon>
        <taxon>Metazoa</taxon>
        <taxon>Spiralia</taxon>
        <taxon>Lophotrochozoa</taxon>
        <taxon>Mollusca</taxon>
        <taxon>Bivalvia</taxon>
        <taxon>Autobranchia</taxon>
        <taxon>Heteroconchia</taxon>
        <taxon>Euheterodonta</taxon>
        <taxon>Imparidentia</taxon>
        <taxon>Neoheterodontei</taxon>
        <taxon>Myida</taxon>
        <taxon>Dreissenoidea</taxon>
        <taxon>Dreissenidae</taxon>
        <taxon>Dreissena</taxon>
    </lineage>
</organism>
<keyword evidence="3" id="KW-1185">Reference proteome</keyword>
<dbReference type="AlphaFoldDB" id="A0A9D4MQ53"/>
<dbReference type="Pfam" id="PF00147">
    <property type="entry name" value="Fibrinogen_C"/>
    <property type="match status" value="1"/>
</dbReference>
<sequence length="90" mass="10380">MKSTKARLGSLFNAVSTQTVDFDRSWEEYKTGFGHLSGDFWLRNEYIYHLSKNKSRQLHIDIETFEGKKVFAVYSEFGVSSEAGNYKLSV</sequence>
<evidence type="ECO:0000259" key="1">
    <source>
        <dbReference type="PROSITE" id="PS51406"/>
    </source>
</evidence>
<proteinExistence type="predicted"/>
<dbReference type="EMBL" id="JAIWYP010000001">
    <property type="protein sequence ID" value="KAH3879282.1"/>
    <property type="molecule type" value="Genomic_DNA"/>
</dbReference>
<reference evidence="2" key="1">
    <citation type="journal article" date="2019" name="bioRxiv">
        <title>The Genome of the Zebra Mussel, Dreissena polymorpha: A Resource for Invasive Species Research.</title>
        <authorList>
            <person name="McCartney M.A."/>
            <person name="Auch B."/>
            <person name="Kono T."/>
            <person name="Mallez S."/>
            <person name="Zhang Y."/>
            <person name="Obille A."/>
            <person name="Becker A."/>
            <person name="Abrahante J.E."/>
            <person name="Garbe J."/>
            <person name="Badalamenti J.P."/>
            <person name="Herman A."/>
            <person name="Mangelson H."/>
            <person name="Liachko I."/>
            <person name="Sullivan S."/>
            <person name="Sone E.D."/>
            <person name="Koren S."/>
            <person name="Silverstein K.A.T."/>
            <person name="Beckman K.B."/>
            <person name="Gohl D.M."/>
        </authorList>
    </citation>
    <scope>NUCLEOTIDE SEQUENCE</scope>
    <source>
        <strain evidence="2">Duluth1</strain>
        <tissue evidence="2">Whole animal</tissue>
    </source>
</reference>
<evidence type="ECO:0000313" key="2">
    <source>
        <dbReference type="EMBL" id="KAH3879282.1"/>
    </source>
</evidence>
<gene>
    <name evidence="2" type="ORF">DPMN_003185</name>
</gene>
<protein>
    <recommendedName>
        <fullName evidence="1">Fibrinogen C-terminal domain-containing protein</fullName>
    </recommendedName>
</protein>
<name>A0A9D4MQ53_DREPO</name>
<dbReference type="PROSITE" id="PS51406">
    <property type="entry name" value="FIBRINOGEN_C_2"/>
    <property type="match status" value="1"/>
</dbReference>
<dbReference type="SUPFAM" id="SSF56496">
    <property type="entry name" value="Fibrinogen C-terminal domain-like"/>
    <property type="match status" value="1"/>
</dbReference>
<comment type="caution">
    <text evidence="2">The sequence shown here is derived from an EMBL/GenBank/DDBJ whole genome shotgun (WGS) entry which is preliminary data.</text>
</comment>
<dbReference type="Proteomes" id="UP000828390">
    <property type="component" value="Unassembled WGS sequence"/>
</dbReference>
<dbReference type="InterPro" id="IPR050373">
    <property type="entry name" value="Fibrinogen_C-term_domain"/>
</dbReference>
<dbReference type="PANTHER" id="PTHR19143">
    <property type="entry name" value="FIBRINOGEN/TENASCIN/ANGIOPOEITIN"/>
    <property type="match status" value="1"/>
</dbReference>
<dbReference type="InterPro" id="IPR036056">
    <property type="entry name" value="Fibrinogen-like_C"/>
</dbReference>
<dbReference type="Gene3D" id="3.90.215.10">
    <property type="entry name" value="Gamma Fibrinogen, chain A, domain 1"/>
    <property type="match status" value="1"/>
</dbReference>
<accession>A0A9D4MQ53</accession>
<dbReference type="InterPro" id="IPR002181">
    <property type="entry name" value="Fibrinogen_a/b/g_C_dom"/>
</dbReference>
<dbReference type="GO" id="GO:0005615">
    <property type="term" value="C:extracellular space"/>
    <property type="evidence" value="ECO:0007669"/>
    <property type="project" value="TreeGrafter"/>
</dbReference>
<evidence type="ECO:0000313" key="3">
    <source>
        <dbReference type="Proteomes" id="UP000828390"/>
    </source>
</evidence>
<dbReference type="InterPro" id="IPR014716">
    <property type="entry name" value="Fibrinogen_a/b/g_C_1"/>
</dbReference>
<feature type="domain" description="Fibrinogen C-terminal" evidence="1">
    <location>
        <begin position="1"/>
        <end position="90"/>
    </location>
</feature>